<reference evidence="2" key="1">
    <citation type="submission" date="2022-08" db="EMBL/GenBank/DDBJ databases">
        <authorList>
            <person name="Wang H."/>
        </authorList>
    </citation>
    <scope>NUCLEOTIDE SEQUENCE</scope>
    <source>
        <strain evidence="2">PS10</strain>
    </source>
</reference>
<comment type="caution">
    <text evidence="2">The sequence shown here is derived from an EMBL/GenBank/DDBJ whole genome shotgun (WGS) entry which is preliminary data.</text>
</comment>
<feature type="domain" description="Flagellar protein FlgJ N-terminal" evidence="1">
    <location>
        <begin position="54"/>
        <end position="90"/>
    </location>
</feature>
<dbReference type="RefSeq" id="WP_284937017.1">
    <property type="nucleotide sequence ID" value="NZ_JANURM010000002.1"/>
</dbReference>
<gene>
    <name evidence="2" type="ORF">NYG85_03120</name>
</gene>
<evidence type="ECO:0000259" key="1">
    <source>
        <dbReference type="Pfam" id="PF10135"/>
    </source>
</evidence>
<accession>A0ABT7HP09</accession>
<dbReference type="Proteomes" id="UP001173801">
    <property type="component" value="Unassembled WGS sequence"/>
</dbReference>
<keyword evidence="3" id="KW-1185">Reference proteome</keyword>
<dbReference type="InterPro" id="IPR019301">
    <property type="entry name" value="Flagellar_prot_FlgJ_N"/>
</dbReference>
<name>A0ABT7HP09_9BACT</name>
<dbReference type="Pfam" id="PF10135">
    <property type="entry name" value="Rod-binding"/>
    <property type="match status" value="1"/>
</dbReference>
<dbReference type="EMBL" id="JANURM010000002">
    <property type="protein sequence ID" value="MDL0088368.1"/>
    <property type="molecule type" value="Genomic_DNA"/>
</dbReference>
<protein>
    <submittedName>
        <fullName evidence="2">Rod-binding protein</fullName>
    </submittedName>
</protein>
<proteinExistence type="predicted"/>
<evidence type="ECO:0000313" key="3">
    <source>
        <dbReference type="Proteomes" id="UP001173801"/>
    </source>
</evidence>
<evidence type="ECO:0000313" key="2">
    <source>
        <dbReference type="EMBL" id="MDL0088368.1"/>
    </source>
</evidence>
<sequence>MIDNSLAINAFNKTQTDTITQAKNDKLLREQTDAFEAFLVKEILDISLKEDESAKLLPKTAGADIYKSMYNDTMSKALSGGLGFSELLYNFLKERG</sequence>
<reference evidence="2" key="2">
    <citation type="journal article" date="2023" name="Microorganisms">
        <title>Isolation and Genomic Characteristics of Cat-Borne Campylobacter felis sp. nov. and Sheep-Borne Campylobacter ovis sp. nov.</title>
        <authorList>
            <person name="Wang H."/>
            <person name="Li Y."/>
            <person name="Gu Y."/>
            <person name="Zhou G."/>
            <person name="Chen X."/>
            <person name="Zhang X."/>
            <person name="Shao Z."/>
            <person name="Zhang J."/>
            <person name="Zhang M."/>
        </authorList>
    </citation>
    <scope>NUCLEOTIDE SEQUENCE</scope>
    <source>
        <strain evidence="2">PS10</strain>
    </source>
</reference>
<organism evidence="2 3">
    <name type="scientific">Campylobacter gastrosuis</name>
    <dbReference type="NCBI Taxonomy" id="2974576"/>
    <lineage>
        <taxon>Bacteria</taxon>
        <taxon>Pseudomonadati</taxon>
        <taxon>Campylobacterota</taxon>
        <taxon>Epsilonproteobacteria</taxon>
        <taxon>Campylobacterales</taxon>
        <taxon>Campylobacteraceae</taxon>
        <taxon>Campylobacter</taxon>
    </lineage>
</organism>